<proteinExistence type="predicted"/>
<accession>A0A085M0A7</accession>
<name>A0A085M0A7_9BILA</name>
<dbReference type="InterPro" id="IPR001584">
    <property type="entry name" value="Integrase_cat-core"/>
</dbReference>
<dbReference type="GO" id="GO:0015074">
    <property type="term" value="P:DNA integration"/>
    <property type="evidence" value="ECO:0007669"/>
    <property type="project" value="InterPro"/>
</dbReference>
<dbReference type="SUPFAM" id="SSF53098">
    <property type="entry name" value="Ribonuclease H-like"/>
    <property type="match status" value="1"/>
</dbReference>
<gene>
    <name evidence="3" type="ORF">M513_08460</name>
</gene>
<evidence type="ECO:0000313" key="3">
    <source>
        <dbReference type="EMBL" id="KFD50653.1"/>
    </source>
</evidence>
<dbReference type="PANTHER" id="PTHR37984:SF12">
    <property type="entry name" value="RIBONUCLEASE H"/>
    <property type="match status" value="1"/>
</dbReference>
<evidence type="ECO:0000259" key="2">
    <source>
        <dbReference type="PROSITE" id="PS50994"/>
    </source>
</evidence>
<sequence length="284" mass="31973">MRSTTAGSTIRILRELFAIHGLPDSIVSDNGPQFTSEEFQVFCRDNFIPSIRVSPHHASSNGQAERMVQTTKDSLRKIIHGSWGKRLTRFLLASHITPSTTTGLSLAELLMGRKLKTCLDHLHPDHAQDKQLRQDTQLIASKNERKFEPGEPVYIRTYETGPPWVPAVISKPTGPVSYEATTSDGKFVKRHADLIQRRSPEALPTENAAAPPSPAQTEKSPTPVTDPAIPSRPKRTRPPHKTAIGVFSKRRHDNKRCIDRQADRLQWKHHFHRDLFASVSRVLQ</sequence>
<dbReference type="EMBL" id="KL363250">
    <property type="protein sequence ID" value="KFD50653.1"/>
    <property type="molecule type" value="Genomic_DNA"/>
</dbReference>
<dbReference type="Proteomes" id="UP000030764">
    <property type="component" value="Unassembled WGS sequence"/>
</dbReference>
<keyword evidence="4" id="KW-1185">Reference proteome</keyword>
<dbReference type="GO" id="GO:0003676">
    <property type="term" value="F:nucleic acid binding"/>
    <property type="evidence" value="ECO:0007669"/>
    <property type="project" value="InterPro"/>
</dbReference>
<feature type="domain" description="Integrase catalytic" evidence="2">
    <location>
        <begin position="1"/>
        <end position="77"/>
    </location>
</feature>
<evidence type="ECO:0000313" key="4">
    <source>
        <dbReference type="Proteomes" id="UP000030764"/>
    </source>
</evidence>
<dbReference type="PROSITE" id="PS50994">
    <property type="entry name" value="INTEGRASE"/>
    <property type="match status" value="1"/>
</dbReference>
<reference evidence="3 4" key="1">
    <citation type="journal article" date="2014" name="Nat. Genet.">
        <title>Genome and transcriptome of the porcine whipworm Trichuris suis.</title>
        <authorList>
            <person name="Jex A.R."/>
            <person name="Nejsum P."/>
            <person name="Schwarz E.M."/>
            <person name="Hu L."/>
            <person name="Young N.D."/>
            <person name="Hall R.S."/>
            <person name="Korhonen P.K."/>
            <person name="Liao S."/>
            <person name="Thamsborg S."/>
            <person name="Xia J."/>
            <person name="Xu P."/>
            <person name="Wang S."/>
            <person name="Scheerlinck J.P."/>
            <person name="Hofmann A."/>
            <person name="Sternberg P.W."/>
            <person name="Wang J."/>
            <person name="Gasser R.B."/>
        </authorList>
    </citation>
    <scope>NUCLEOTIDE SEQUENCE [LARGE SCALE GENOMIC DNA]</scope>
    <source>
        <strain evidence="3">DCEP-RM93M</strain>
    </source>
</reference>
<dbReference type="InterPro" id="IPR050951">
    <property type="entry name" value="Retrovirus_Pol_polyprotein"/>
</dbReference>
<protein>
    <recommendedName>
        <fullName evidence="2">Integrase catalytic domain-containing protein</fullName>
    </recommendedName>
</protein>
<dbReference type="PANTHER" id="PTHR37984">
    <property type="entry name" value="PROTEIN CBG26694"/>
    <property type="match status" value="1"/>
</dbReference>
<evidence type="ECO:0000256" key="1">
    <source>
        <dbReference type="SAM" id="MobiDB-lite"/>
    </source>
</evidence>
<dbReference type="AlphaFoldDB" id="A0A085M0A7"/>
<organism evidence="3 4">
    <name type="scientific">Trichuris suis</name>
    <name type="common">pig whipworm</name>
    <dbReference type="NCBI Taxonomy" id="68888"/>
    <lineage>
        <taxon>Eukaryota</taxon>
        <taxon>Metazoa</taxon>
        <taxon>Ecdysozoa</taxon>
        <taxon>Nematoda</taxon>
        <taxon>Enoplea</taxon>
        <taxon>Dorylaimia</taxon>
        <taxon>Trichinellida</taxon>
        <taxon>Trichuridae</taxon>
        <taxon>Trichuris</taxon>
    </lineage>
</organism>
<dbReference type="InterPro" id="IPR012337">
    <property type="entry name" value="RNaseH-like_sf"/>
</dbReference>
<dbReference type="InterPro" id="IPR036397">
    <property type="entry name" value="RNaseH_sf"/>
</dbReference>
<feature type="region of interest" description="Disordered" evidence="1">
    <location>
        <begin position="198"/>
        <end position="252"/>
    </location>
</feature>
<dbReference type="Gene3D" id="3.30.420.10">
    <property type="entry name" value="Ribonuclease H-like superfamily/Ribonuclease H"/>
    <property type="match status" value="1"/>
</dbReference>